<dbReference type="InterPro" id="IPR003382">
    <property type="entry name" value="Flavoprotein"/>
</dbReference>
<dbReference type="InterPro" id="IPR036551">
    <property type="entry name" value="Flavin_trans-like"/>
</dbReference>
<feature type="domain" description="Flavoprotein" evidence="1">
    <location>
        <begin position="4"/>
        <end position="180"/>
    </location>
</feature>
<dbReference type="GO" id="GO:0003824">
    <property type="term" value="F:catalytic activity"/>
    <property type="evidence" value="ECO:0007669"/>
    <property type="project" value="InterPro"/>
</dbReference>
<evidence type="ECO:0000259" key="1">
    <source>
        <dbReference type="Pfam" id="PF02441"/>
    </source>
</evidence>
<dbReference type="InterPro" id="IPR014072">
    <property type="entry name" value="Archaeoflavo_AfpA"/>
</dbReference>
<accession>A0A062V4H8</accession>
<sequence>MTLRIAWGITGCGDYLKESLEIMKEVTREHDLEVRVFLSQAGEMVVKWYKLFNDLKSSFPRTFVEKSPNIPFLAGDLQLGKYDFLLILPSTSNTVGKIAAGISDTLLSNAAALAMKAKVPVYIFPADQREGEITTDLPGGKKLTLTMRDIDIEAVDKLRKMHGITVMGHPDEIREIVKKHIEGKRSSWI</sequence>
<reference evidence="2 3" key="1">
    <citation type="journal article" date="2013" name="Nature">
        <title>Anaerobic oxidation of methane coupled to nitrate reduction in a novel archaeal lineage.</title>
        <authorList>
            <person name="Haroon M.F."/>
            <person name="Hu S."/>
            <person name="Shi Y."/>
            <person name="Imelfort M."/>
            <person name="Keller J."/>
            <person name="Hugenholtz P."/>
            <person name="Yuan Z."/>
            <person name="Tyson G.W."/>
        </authorList>
    </citation>
    <scope>NUCLEOTIDE SEQUENCE [LARGE SCALE GENOMIC DNA]</scope>
    <source>
        <strain evidence="2 3">ANME-2d</strain>
    </source>
</reference>
<proteinExistence type="predicted"/>
<evidence type="ECO:0000313" key="2">
    <source>
        <dbReference type="EMBL" id="KCZ70315.1"/>
    </source>
</evidence>
<dbReference type="RefSeq" id="WP_048094059.1">
    <property type="nucleotide sequence ID" value="NZ_JMIY01000009.1"/>
</dbReference>
<name>A0A062V4H8_9EURY</name>
<dbReference type="Gene3D" id="3.40.50.1950">
    <property type="entry name" value="Flavin prenyltransferase-like"/>
    <property type="match status" value="1"/>
</dbReference>
<dbReference type="PATRIC" id="fig|1392998.3.peg.3423"/>
<dbReference type="SUPFAM" id="SSF52507">
    <property type="entry name" value="Homo-oligomeric flavin-containing Cys decarboxylases, HFCD"/>
    <property type="match status" value="1"/>
</dbReference>
<protein>
    <submittedName>
        <fullName evidence="2">Archaeoflavoprotein AfpA</fullName>
    </submittedName>
</protein>
<evidence type="ECO:0000313" key="3">
    <source>
        <dbReference type="Proteomes" id="UP000027153"/>
    </source>
</evidence>
<dbReference type="OrthoDB" id="23478at2157"/>
<comment type="caution">
    <text evidence="2">The sequence shown here is derived from an EMBL/GenBank/DDBJ whole genome shotgun (WGS) entry which is preliminary data.</text>
</comment>
<dbReference type="NCBIfam" id="TIGR02699">
    <property type="entry name" value="archaeo_AfpA"/>
    <property type="match status" value="1"/>
</dbReference>
<dbReference type="Pfam" id="PF02441">
    <property type="entry name" value="Flavoprotein"/>
    <property type="match status" value="1"/>
</dbReference>
<keyword evidence="3" id="KW-1185">Reference proteome</keyword>
<dbReference type="EMBL" id="JMIY01000009">
    <property type="protein sequence ID" value="KCZ70315.1"/>
    <property type="molecule type" value="Genomic_DNA"/>
</dbReference>
<gene>
    <name evidence="2" type="ORF">ANME2D_03431</name>
</gene>
<dbReference type="Proteomes" id="UP000027153">
    <property type="component" value="Unassembled WGS sequence"/>
</dbReference>
<dbReference type="AlphaFoldDB" id="A0A062V4H8"/>
<organism evidence="2 3">
    <name type="scientific">Candidatus Methanoperedens nitratireducens</name>
    <dbReference type="NCBI Taxonomy" id="1392998"/>
    <lineage>
        <taxon>Archaea</taxon>
        <taxon>Methanobacteriati</taxon>
        <taxon>Methanobacteriota</taxon>
        <taxon>Stenosarchaea group</taxon>
        <taxon>Methanomicrobia</taxon>
        <taxon>Methanosarcinales</taxon>
        <taxon>ANME-2 cluster</taxon>
        <taxon>Candidatus Methanoperedentaceae</taxon>
        <taxon>Candidatus Methanoperedens</taxon>
    </lineage>
</organism>